<protein>
    <recommendedName>
        <fullName evidence="1">Glutamine amidotransferase type-2 domain-containing protein</fullName>
    </recommendedName>
</protein>
<gene>
    <name evidence="2" type="ORF">TUM19329_06220</name>
</gene>
<sequence length="170" mass="19816">MFMHNGEINNFISVKRHIRHLLDDDVYDWIQGETDSEHLFALFLQLAKGRDLNQLSVVGDVLQETLLKIGDIIKKFGKKGPSYYNICMTDGQRIIATRYCTHEKKKNLTFHFLEGYVFAKEGKWIKEEGPPSFIIVSSEKFNDLSEGWEDIPPQHMMLVDENKMIQLRPL</sequence>
<feature type="domain" description="Glutamine amidotransferase type-2" evidence="1">
    <location>
        <begin position="1"/>
        <end position="162"/>
    </location>
</feature>
<proteinExistence type="predicted"/>
<dbReference type="InterPro" id="IPR017932">
    <property type="entry name" value="GATase_2_dom"/>
</dbReference>
<dbReference type="AlphaFoldDB" id="A0A6F8T1B7"/>
<organism evidence="2 3">
    <name type="scientific">Legionella antarctica</name>
    <dbReference type="NCBI Taxonomy" id="2708020"/>
    <lineage>
        <taxon>Bacteria</taxon>
        <taxon>Pseudomonadati</taxon>
        <taxon>Pseudomonadota</taxon>
        <taxon>Gammaproteobacteria</taxon>
        <taxon>Legionellales</taxon>
        <taxon>Legionellaceae</taxon>
        <taxon>Legionella</taxon>
    </lineage>
</organism>
<dbReference type="PANTHER" id="PTHR43187:SF1">
    <property type="entry name" value="GLUTAMINE AMIDOTRANSFERASE DUG3-RELATED"/>
    <property type="match status" value="1"/>
</dbReference>
<name>A0A6F8T1B7_9GAMM</name>
<accession>A0A6F8T1B7</accession>
<dbReference type="PROSITE" id="PS51278">
    <property type="entry name" value="GATASE_TYPE_2"/>
    <property type="match status" value="1"/>
</dbReference>
<dbReference type="KEGG" id="lant:TUM19329_06220"/>
<dbReference type="SUPFAM" id="SSF56235">
    <property type="entry name" value="N-terminal nucleophile aminohydrolases (Ntn hydrolases)"/>
    <property type="match status" value="1"/>
</dbReference>
<evidence type="ECO:0000313" key="2">
    <source>
        <dbReference type="EMBL" id="BCA94261.1"/>
    </source>
</evidence>
<dbReference type="InterPro" id="IPR029055">
    <property type="entry name" value="Ntn_hydrolases_N"/>
</dbReference>
<keyword evidence="3" id="KW-1185">Reference proteome</keyword>
<reference evidence="2" key="1">
    <citation type="journal article" date="2020" name="Microbiol. Resour. Announc.">
        <title>Complete Genome Sequence of Novel Psychrotolerant Legionella Strain TUM19329, Isolated from Antarctic Lake Sediment.</title>
        <authorList>
            <person name="Shimada S."/>
            <person name="Nakai R."/>
            <person name="Aoki K."/>
            <person name="Shimoeda N."/>
            <person name="Ohno G."/>
            <person name="Miyazaki Y."/>
            <person name="Kudoh S."/>
            <person name="Imura S."/>
            <person name="Watanabe K."/>
            <person name="Ishii Y."/>
            <person name="Tateda K."/>
        </authorList>
    </citation>
    <scope>NUCLEOTIDE SEQUENCE [LARGE SCALE GENOMIC DNA]</scope>
    <source>
        <strain evidence="2">TUM19329</strain>
    </source>
</reference>
<dbReference type="Gene3D" id="3.60.20.10">
    <property type="entry name" value="Glutamine Phosphoribosylpyrophosphate, subunit 1, domain 1"/>
    <property type="match status" value="1"/>
</dbReference>
<dbReference type="Proteomes" id="UP000502894">
    <property type="component" value="Chromosome"/>
</dbReference>
<dbReference type="InterPro" id="IPR052373">
    <property type="entry name" value="Gamma-glu_amide_hydrolase"/>
</dbReference>
<dbReference type="EMBL" id="AP022839">
    <property type="protein sequence ID" value="BCA94261.1"/>
    <property type="molecule type" value="Genomic_DNA"/>
</dbReference>
<evidence type="ECO:0000259" key="1">
    <source>
        <dbReference type="PROSITE" id="PS51278"/>
    </source>
</evidence>
<evidence type="ECO:0000313" key="3">
    <source>
        <dbReference type="Proteomes" id="UP000502894"/>
    </source>
</evidence>
<dbReference type="PANTHER" id="PTHR43187">
    <property type="entry name" value="GLUTAMINE AMIDOTRANSFERASE DUG3-RELATED"/>
    <property type="match status" value="1"/>
</dbReference>